<accession>A0AAD1ZLZ2</accession>
<dbReference type="InterPro" id="IPR043129">
    <property type="entry name" value="ATPase_NBD"/>
</dbReference>
<keyword evidence="3" id="KW-1185">Reference proteome</keyword>
<protein>
    <submittedName>
        <fullName evidence="2">Uncharacterized protein</fullName>
    </submittedName>
</protein>
<dbReference type="Gene3D" id="3.90.640.10">
    <property type="entry name" value="Actin, Chain A, domain 4"/>
    <property type="match status" value="1"/>
</dbReference>
<dbReference type="AlphaFoldDB" id="A0AAD1ZLZ2"/>
<proteinExistence type="predicted"/>
<evidence type="ECO:0000313" key="2">
    <source>
        <dbReference type="EMBL" id="CAI9771573.1"/>
    </source>
</evidence>
<feature type="region of interest" description="Disordered" evidence="1">
    <location>
        <begin position="1"/>
        <end position="27"/>
    </location>
</feature>
<name>A0AAD1ZLZ2_9LAMI</name>
<dbReference type="Proteomes" id="UP000834106">
    <property type="component" value="Chromosome 11"/>
</dbReference>
<feature type="compositionally biased region" description="Polar residues" evidence="1">
    <location>
        <begin position="1"/>
        <end position="22"/>
    </location>
</feature>
<gene>
    <name evidence="2" type="ORF">FPE_LOCUS19003</name>
</gene>
<dbReference type="Gene3D" id="3.30.420.40">
    <property type="match status" value="3"/>
</dbReference>
<evidence type="ECO:0000256" key="1">
    <source>
        <dbReference type="SAM" id="MobiDB-lite"/>
    </source>
</evidence>
<organism evidence="2 3">
    <name type="scientific">Fraxinus pennsylvanica</name>
    <dbReference type="NCBI Taxonomy" id="56036"/>
    <lineage>
        <taxon>Eukaryota</taxon>
        <taxon>Viridiplantae</taxon>
        <taxon>Streptophyta</taxon>
        <taxon>Embryophyta</taxon>
        <taxon>Tracheophyta</taxon>
        <taxon>Spermatophyta</taxon>
        <taxon>Magnoliopsida</taxon>
        <taxon>eudicotyledons</taxon>
        <taxon>Gunneridae</taxon>
        <taxon>Pentapetalae</taxon>
        <taxon>asterids</taxon>
        <taxon>lamiids</taxon>
        <taxon>Lamiales</taxon>
        <taxon>Oleaceae</taxon>
        <taxon>Oleeae</taxon>
        <taxon>Fraxinus</taxon>
    </lineage>
</organism>
<reference evidence="2" key="1">
    <citation type="submission" date="2023-05" db="EMBL/GenBank/DDBJ databases">
        <authorList>
            <person name="Huff M."/>
        </authorList>
    </citation>
    <scope>NUCLEOTIDE SEQUENCE</scope>
</reference>
<dbReference type="SUPFAM" id="SSF53067">
    <property type="entry name" value="Actin-like ATPase domain"/>
    <property type="match status" value="1"/>
</dbReference>
<dbReference type="EMBL" id="OU503046">
    <property type="protein sequence ID" value="CAI9771573.1"/>
    <property type="molecule type" value="Genomic_DNA"/>
</dbReference>
<sequence length="141" mass="15305">MHLSSGTTGKEKSSPASSEVTPSPSPEIAIGIDIGTSQLRVAIWKDSQMELLRDERDHNIKSYFSFNEQAGLRVLRLMHEPTAVALLYAQQQQQNMLNNMSSGSHKVAPVTVTVGGVSQAWSLAGSTLGGEDILEYLTRYG</sequence>
<evidence type="ECO:0000313" key="3">
    <source>
        <dbReference type="Proteomes" id="UP000834106"/>
    </source>
</evidence>